<dbReference type="EMBL" id="DXHS01000098">
    <property type="protein sequence ID" value="HIW02904.1"/>
    <property type="molecule type" value="Genomic_DNA"/>
</dbReference>
<feature type="transmembrane region" description="Helical" evidence="1">
    <location>
        <begin position="129"/>
        <end position="151"/>
    </location>
</feature>
<keyword evidence="1" id="KW-0472">Membrane</keyword>
<organism evidence="2 3">
    <name type="scientific">Candidatus Protoclostridium stercorigallinarum</name>
    <dbReference type="NCBI Taxonomy" id="2838741"/>
    <lineage>
        <taxon>Bacteria</taxon>
        <taxon>Bacillati</taxon>
        <taxon>Bacillota</taxon>
        <taxon>Clostridia</taxon>
        <taxon>Candidatus Protoclostridium</taxon>
    </lineage>
</organism>
<feature type="transmembrane region" description="Helical" evidence="1">
    <location>
        <begin position="42"/>
        <end position="62"/>
    </location>
</feature>
<dbReference type="Proteomes" id="UP000823990">
    <property type="component" value="Unassembled WGS sequence"/>
</dbReference>
<gene>
    <name evidence="2" type="ORF">H9892_06150</name>
</gene>
<evidence type="ECO:0000313" key="3">
    <source>
        <dbReference type="Proteomes" id="UP000823990"/>
    </source>
</evidence>
<accession>A0A9D1Q0B1</accession>
<feature type="transmembrane region" description="Helical" evidence="1">
    <location>
        <begin position="12"/>
        <end position="30"/>
    </location>
</feature>
<keyword evidence="1" id="KW-1133">Transmembrane helix</keyword>
<sequence length="158" mass="16574">MNFIAKQTVGAWMTLGAIVLTLVGAILYGVNTSSGYYTDVVSASLVACTVIAMIAMVAVLVLSQFGFDGLVGKVVGIAVDLLKIVVPMLLFLALFGFVSTRIEGLAYIYGSNEEILATIQTPENLGSTYVAITGFVFYGIAAVVAVAAAFFRAKKENA</sequence>
<reference evidence="2" key="1">
    <citation type="journal article" date="2021" name="PeerJ">
        <title>Extensive microbial diversity within the chicken gut microbiome revealed by metagenomics and culture.</title>
        <authorList>
            <person name="Gilroy R."/>
            <person name="Ravi A."/>
            <person name="Getino M."/>
            <person name="Pursley I."/>
            <person name="Horton D.L."/>
            <person name="Alikhan N.F."/>
            <person name="Baker D."/>
            <person name="Gharbi K."/>
            <person name="Hall N."/>
            <person name="Watson M."/>
            <person name="Adriaenssens E.M."/>
            <person name="Foster-Nyarko E."/>
            <person name="Jarju S."/>
            <person name="Secka A."/>
            <person name="Antonio M."/>
            <person name="Oren A."/>
            <person name="Chaudhuri R.R."/>
            <person name="La Ragione R."/>
            <person name="Hildebrand F."/>
            <person name="Pallen M.J."/>
        </authorList>
    </citation>
    <scope>NUCLEOTIDE SEQUENCE</scope>
    <source>
        <strain evidence="2">12435</strain>
    </source>
</reference>
<protein>
    <submittedName>
        <fullName evidence="2">Uncharacterized protein</fullName>
    </submittedName>
</protein>
<reference evidence="2" key="2">
    <citation type="submission" date="2021-04" db="EMBL/GenBank/DDBJ databases">
        <authorList>
            <person name="Gilroy R."/>
        </authorList>
    </citation>
    <scope>NUCLEOTIDE SEQUENCE</scope>
    <source>
        <strain evidence="2">12435</strain>
    </source>
</reference>
<dbReference type="AlphaFoldDB" id="A0A9D1Q0B1"/>
<proteinExistence type="predicted"/>
<comment type="caution">
    <text evidence="2">The sequence shown here is derived from an EMBL/GenBank/DDBJ whole genome shotgun (WGS) entry which is preliminary data.</text>
</comment>
<feature type="transmembrane region" description="Helical" evidence="1">
    <location>
        <begin position="74"/>
        <end position="98"/>
    </location>
</feature>
<name>A0A9D1Q0B1_9FIRM</name>
<evidence type="ECO:0000256" key="1">
    <source>
        <dbReference type="SAM" id="Phobius"/>
    </source>
</evidence>
<keyword evidence="1" id="KW-0812">Transmembrane</keyword>
<evidence type="ECO:0000313" key="2">
    <source>
        <dbReference type="EMBL" id="HIW02904.1"/>
    </source>
</evidence>